<reference evidence="2 3" key="1">
    <citation type="submission" date="2018-08" db="EMBL/GenBank/DDBJ databases">
        <title>Fibrisoma montanum sp. nov., isolated from Danxia mountain soil.</title>
        <authorList>
            <person name="Huang Y."/>
        </authorList>
    </citation>
    <scope>NUCLEOTIDE SEQUENCE [LARGE SCALE GENOMIC DNA]</scope>
    <source>
        <strain evidence="2 3">HYT19</strain>
    </source>
</reference>
<dbReference type="Proteomes" id="UP000283523">
    <property type="component" value="Unassembled WGS sequence"/>
</dbReference>
<dbReference type="EMBL" id="QXED01000006">
    <property type="protein sequence ID" value="RIV20661.1"/>
    <property type="molecule type" value="Genomic_DNA"/>
</dbReference>
<evidence type="ECO:0000313" key="2">
    <source>
        <dbReference type="EMBL" id="RIV20661.1"/>
    </source>
</evidence>
<dbReference type="AlphaFoldDB" id="A0A418M4J0"/>
<dbReference type="Pfam" id="PF07883">
    <property type="entry name" value="Cupin_2"/>
    <property type="match status" value="1"/>
</dbReference>
<keyword evidence="3" id="KW-1185">Reference proteome</keyword>
<gene>
    <name evidence="2" type="ORF">DYU11_21745</name>
</gene>
<dbReference type="PANTHER" id="PTHR36440">
    <property type="entry name" value="PUTATIVE (AFU_ORTHOLOGUE AFUA_8G07350)-RELATED"/>
    <property type="match status" value="1"/>
</dbReference>
<organism evidence="2 3">
    <name type="scientific">Fibrisoma montanum</name>
    <dbReference type="NCBI Taxonomy" id="2305895"/>
    <lineage>
        <taxon>Bacteria</taxon>
        <taxon>Pseudomonadati</taxon>
        <taxon>Bacteroidota</taxon>
        <taxon>Cytophagia</taxon>
        <taxon>Cytophagales</taxon>
        <taxon>Spirosomataceae</taxon>
        <taxon>Fibrisoma</taxon>
    </lineage>
</organism>
<proteinExistence type="predicted"/>
<dbReference type="Gene3D" id="2.60.120.10">
    <property type="entry name" value="Jelly Rolls"/>
    <property type="match status" value="1"/>
</dbReference>
<evidence type="ECO:0000313" key="3">
    <source>
        <dbReference type="Proteomes" id="UP000283523"/>
    </source>
</evidence>
<sequence>MVTQGRHVLRTIRNPIARDYITFIETSSESKGQHTLLEVILPPNGNVPAHAQHQHEETFTCVEGELTLLINRQYVHLKSGESVTILPGTRHRITNRSAQPCQFRWEIAPGCPNFEQSIQIAYGLACDGQYSHRTGVPRNPFAMGYLYTLDDAGLPRWLLLAAPVMRWLSRKAVEKGVAATLHRRYVMIR</sequence>
<dbReference type="InterPro" id="IPR013096">
    <property type="entry name" value="Cupin_2"/>
</dbReference>
<dbReference type="RefSeq" id="WP_119669830.1">
    <property type="nucleotide sequence ID" value="NZ_QXED01000006.1"/>
</dbReference>
<accession>A0A418M4J0</accession>
<dbReference type="InterPro" id="IPR014710">
    <property type="entry name" value="RmlC-like_jellyroll"/>
</dbReference>
<evidence type="ECO:0000259" key="1">
    <source>
        <dbReference type="Pfam" id="PF07883"/>
    </source>
</evidence>
<dbReference type="InterPro" id="IPR053146">
    <property type="entry name" value="QDO-like"/>
</dbReference>
<dbReference type="InterPro" id="IPR011051">
    <property type="entry name" value="RmlC_Cupin_sf"/>
</dbReference>
<feature type="domain" description="Cupin type-2" evidence="1">
    <location>
        <begin position="38"/>
        <end position="103"/>
    </location>
</feature>
<name>A0A418M4J0_9BACT</name>
<protein>
    <submittedName>
        <fullName evidence="2">Cupin domain-containing protein</fullName>
    </submittedName>
</protein>
<dbReference type="PANTHER" id="PTHR36440:SF1">
    <property type="entry name" value="PUTATIVE (AFU_ORTHOLOGUE AFUA_8G07350)-RELATED"/>
    <property type="match status" value="1"/>
</dbReference>
<dbReference type="SUPFAM" id="SSF51182">
    <property type="entry name" value="RmlC-like cupins"/>
    <property type="match status" value="1"/>
</dbReference>
<dbReference type="OrthoDB" id="72027at2"/>
<comment type="caution">
    <text evidence="2">The sequence shown here is derived from an EMBL/GenBank/DDBJ whole genome shotgun (WGS) entry which is preliminary data.</text>
</comment>